<accession>A0AAV9XKE4</accession>
<evidence type="ECO:0000256" key="1">
    <source>
        <dbReference type="SAM" id="MobiDB-lite"/>
    </source>
</evidence>
<name>A0AAV9XKE4_9PEZI</name>
<organism evidence="2 3">
    <name type="scientific">Orbilia ellipsospora</name>
    <dbReference type="NCBI Taxonomy" id="2528407"/>
    <lineage>
        <taxon>Eukaryota</taxon>
        <taxon>Fungi</taxon>
        <taxon>Dikarya</taxon>
        <taxon>Ascomycota</taxon>
        <taxon>Pezizomycotina</taxon>
        <taxon>Orbiliomycetes</taxon>
        <taxon>Orbiliales</taxon>
        <taxon>Orbiliaceae</taxon>
        <taxon>Orbilia</taxon>
    </lineage>
</organism>
<gene>
    <name evidence="2" type="ORF">TWF694_006548</name>
</gene>
<dbReference type="AlphaFoldDB" id="A0AAV9XKE4"/>
<comment type="caution">
    <text evidence="2">The sequence shown here is derived from an EMBL/GenBank/DDBJ whole genome shotgun (WGS) entry which is preliminary data.</text>
</comment>
<dbReference type="EMBL" id="JAVHJO010000002">
    <property type="protein sequence ID" value="KAK6542604.1"/>
    <property type="molecule type" value="Genomic_DNA"/>
</dbReference>
<protein>
    <submittedName>
        <fullName evidence="2">Uncharacterized protein</fullName>
    </submittedName>
</protein>
<evidence type="ECO:0000313" key="3">
    <source>
        <dbReference type="Proteomes" id="UP001365542"/>
    </source>
</evidence>
<sequence length="57" mass="6048">MGLQVDGNELSVEDNHPPVPPPPSVSQPVGTRESNTRPLGAEGVQASVSESIWMRPI</sequence>
<dbReference type="Proteomes" id="UP001365542">
    <property type="component" value="Unassembled WGS sequence"/>
</dbReference>
<reference evidence="2 3" key="1">
    <citation type="submission" date="2019-10" db="EMBL/GenBank/DDBJ databases">
        <authorList>
            <person name="Palmer J.M."/>
        </authorList>
    </citation>
    <scope>NUCLEOTIDE SEQUENCE [LARGE SCALE GENOMIC DNA]</scope>
    <source>
        <strain evidence="2 3">TWF694</strain>
    </source>
</reference>
<proteinExistence type="predicted"/>
<keyword evidence="3" id="KW-1185">Reference proteome</keyword>
<feature type="region of interest" description="Disordered" evidence="1">
    <location>
        <begin position="1"/>
        <end position="57"/>
    </location>
</feature>
<evidence type="ECO:0000313" key="2">
    <source>
        <dbReference type="EMBL" id="KAK6542604.1"/>
    </source>
</evidence>